<dbReference type="OrthoDB" id="10421056at2759"/>
<dbReference type="EMBL" id="QXFU01000564">
    <property type="protein sequence ID" value="KAE9029474.1"/>
    <property type="molecule type" value="Genomic_DNA"/>
</dbReference>
<name>A0A6A3ML82_9STRA</name>
<accession>A0A6A3ML82</accession>
<gene>
    <name evidence="2" type="ORF">PR002_g10133</name>
</gene>
<protein>
    <submittedName>
        <fullName evidence="2">Uncharacterized protein</fullName>
    </submittedName>
</protein>
<evidence type="ECO:0000313" key="3">
    <source>
        <dbReference type="Proteomes" id="UP000435112"/>
    </source>
</evidence>
<feature type="compositionally biased region" description="Acidic residues" evidence="1">
    <location>
        <begin position="131"/>
        <end position="145"/>
    </location>
</feature>
<evidence type="ECO:0000256" key="1">
    <source>
        <dbReference type="SAM" id="MobiDB-lite"/>
    </source>
</evidence>
<feature type="compositionally biased region" description="Acidic residues" evidence="1">
    <location>
        <begin position="156"/>
        <end position="165"/>
    </location>
</feature>
<comment type="caution">
    <text evidence="2">The sequence shown here is derived from an EMBL/GenBank/DDBJ whole genome shotgun (WGS) entry which is preliminary data.</text>
</comment>
<dbReference type="Proteomes" id="UP000435112">
    <property type="component" value="Unassembled WGS sequence"/>
</dbReference>
<organism evidence="2 3">
    <name type="scientific">Phytophthora rubi</name>
    <dbReference type="NCBI Taxonomy" id="129364"/>
    <lineage>
        <taxon>Eukaryota</taxon>
        <taxon>Sar</taxon>
        <taxon>Stramenopiles</taxon>
        <taxon>Oomycota</taxon>
        <taxon>Peronosporomycetes</taxon>
        <taxon>Peronosporales</taxon>
        <taxon>Peronosporaceae</taxon>
        <taxon>Phytophthora</taxon>
    </lineage>
</organism>
<sequence length="354" mass="39017">MTEDMHETYFNATLTAGVPATVTLTQNVAHTTIFRELFQANTDKHTDHAMMRVFQRDVKRLKHDGQALNVVFYSRRAAERWKDKSLRLQKAVTVLRDTHRADAEEGTGHYTAAQMEIQYAIRVNYGALADSDSEEEGSDGMEVDEVDHSSDPSVNIDDDDIDDDAPYAYPEIQTQNAGHLGRGDGAPSNVPPTPAYGIMERNETERCAPEARYRVDQKDSAREPEPPHASSKKRATRRTKPEASGKDQQDGAIKGMQISLANYIQQAATKVCSHGRGPPTRRGGAEEAVTNGIIIPETPDSQADVIIGETKAGTKDGGGDLPIQLDQWLHSFRGREVAVTANRHCAFLIILAPR</sequence>
<reference evidence="2 3" key="1">
    <citation type="submission" date="2018-09" db="EMBL/GenBank/DDBJ databases">
        <title>Genomic investigation of the strawberry pathogen Phytophthora fragariae indicates pathogenicity is determined by transcriptional variation in three key races.</title>
        <authorList>
            <person name="Adams T.M."/>
            <person name="Armitage A.D."/>
            <person name="Sobczyk M.K."/>
            <person name="Bates H.J."/>
            <person name="Dunwell J.M."/>
            <person name="Nellist C.F."/>
            <person name="Harrison R.J."/>
        </authorList>
    </citation>
    <scope>NUCLEOTIDE SEQUENCE [LARGE SCALE GENOMIC DNA]</scope>
    <source>
        <strain evidence="2 3">SCRP324</strain>
    </source>
</reference>
<proteinExistence type="predicted"/>
<evidence type="ECO:0000313" key="2">
    <source>
        <dbReference type="EMBL" id="KAE9029474.1"/>
    </source>
</evidence>
<feature type="compositionally biased region" description="Basic and acidic residues" evidence="1">
    <location>
        <begin position="239"/>
        <end position="249"/>
    </location>
</feature>
<dbReference type="AlphaFoldDB" id="A0A6A3ML82"/>
<feature type="compositionally biased region" description="Basic and acidic residues" evidence="1">
    <location>
        <begin position="200"/>
        <end position="226"/>
    </location>
</feature>
<feature type="region of interest" description="Disordered" evidence="1">
    <location>
        <begin position="130"/>
        <end position="252"/>
    </location>
</feature>